<reference evidence="1 2" key="1">
    <citation type="journal article" date="2019" name="G3 (Bethesda)">
        <title>Sequencing of a Wild Apple (Malus baccata) Genome Unravels the Differences Between Cultivated and Wild Apple Species Regarding Disease Resistance and Cold Tolerance.</title>
        <authorList>
            <person name="Chen X."/>
        </authorList>
    </citation>
    <scope>NUCLEOTIDE SEQUENCE [LARGE SCALE GENOMIC DNA]</scope>
    <source>
        <strain evidence="2">cv. Shandingzi</strain>
        <tissue evidence="1">Leaves</tissue>
    </source>
</reference>
<keyword evidence="2" id="KW-1185">Reference proteome</keyword>
<comment type="caution">
    <text evidence="1">The sequence shown here is derived from an EMBL/GenBank/DDBJ whole genome shotgun (WGS) entry which is preliminary data.</text>
</comment>
<sequence length="84" mass="9730">MSFGDFDFRFSADENHKFELTFDDFWTTLHSVRGKIADSSHSRSSVCWDSWSLSWHDLFFILVNVLIVRLGDEDDDIPSGDGRP</sequence>
<dbReference type="EMBL" id="VIEB01000178">
    <property type="protein sequence ID" value="TQE02304.1"/>
    <property type="molecule type" value="Genomic_DNA"/>
</dbReference>
<dbReference type="Proteomes" id="UP000315295">
    <property type="component" value="Unassembled WGS sequence"/>
</dbReference>
<gene>
    <name evidence="1" type="ORF">C1H46_012073</name>
</gene>
<accession>A0A540MU34</accession>
<proteinExistence type="predicted"/>
<protein>
    <submittedName>
        <fullName evidence="1">Uncharacterized protein</fullName>
    </submittedName>
</protein>
<evidence type="ECO:0000313" key="2">
    <source>
        <dbReference type="Proteomes" id="UP000315295"/>
    </source>
</evidence>
<name>A0A540MU34_MALBA</name>
<evidence type="ECO:0000313" key="1">
    <source>
        <dbReference type="EMBL" id="TQE02304.1"/>
    </source>
</evidence>
<dbReference type="AlphaFoldDB" id="A0A540MU34"/>
<organism evidence="1 2">
    <name type="scientific">Malus baccata</name>
    <name type="common">Siberian crab apple</name>
    <name type="synonym">Pyrus baccata</name>
    <dbReference type="NCBI Taxonomy" id="106549"/>
    <lineage>
        <taxon>Eukaryota</taxon>
        <taxon>Viridiplantae</taxon>
        <taxon>Streptophyta</taxon>
        <taxon>Embryophyta</taxon>
        <taxon>Tracheophyta</taxon>
        <taxon>Spermatophyta</taxon>
        <taxon>Magnoliopsida</taxon>
        <taxon>eudicotyledons</taxon>
        <taxon>Gunneridae</taxon>
        <taxon>Pentapetalae</taxon>
        <taxon>rosids</taxon>
        <taxon>fabids</taxon>
        <taxon>Rosales</taxon>
        <taxon>Rosaceae</taxon>
        <taxon>Amygdaloideae</taxon>
        <taxon>Maleae</taxon>
        <taxon>Malus</taxon>
    </lineage>
</organism>